<organism evidence="2">
    <name type="scientific">Pandoravirus neocaledonia</name>
    <dbReference type="NCBI Taxonomy" id="2107708"/>
    <lineage>
        <taxon>Viruses</taxon>
        <taxon>Pandoravirus</taxon>
    </lineage>
</organism>
<feature type="compositionally biased region" description="Polar residues" evidence="1">
    <location>
        <begin position="28"/>
        <end position="41"/>
    </location>
</feature>
<name>A0A2U7UDT5_9VIRU</name>
<dbReference type="KEGG" id="vg:36843203"/>
<feature type="region of interest" description="Disordered" evidence="1">
    <location>
        <begin position="1"/>
        <end position="56"/>
    </location>
</feature>
<evidence type="ECO:0000256" key="1">
    <source>
        <dbReference type="SAM" id="MobiDB-lite"/>
    </source>
</evidence>
<dbReference type="RefSeq" id="YP_009482493.1">
    <property type="nucleotide sequence ID" value="NC_037666.1"/>
</dbReference>
<dbReference type="EMBL" id="MG011690">
    <property type="protein sequence ID" value="AVK76490.1"/>
    <property type="molecule type" value="Genomic_DNA"/>
</dbReference>
<dbReference type="Proteomes" id="UP000249287">
    <property type="component" value="Segment"/>
</dbReference>
<accession>A0A2U7UDT5</accession>
<reference evidence="2" key="1">
    <citation type="journal article" date="2018" name="Nat. Commun.">
        <title>Diversity and evolution of the emerging Pandoraviridae family.</title>
        <authorList>
            <person name="Legendre M."/>
            <person name="Fabre E."/>
            <person name="Poirot O."/>
            <person name="Jeudy S."/>
            <person name="Lartigue A."/>
            <person name="Alempic J.M."/>
            <person name="Beucher L."/>
            <person name="Philippe N."/>
            <person name="Bertaux L."/>
            <person name="Christo-Foroux E."/>
            <person name="Labadie K."/>
            <person name="Coute Y."/>
            <person name="Abergel C."/>
            <person name="Claverie J.M."/>
        </authorList>
    </citation>
    <scope>NUCLEOTIDE SEQUENCE [LARGE SCALE GENOMIC DNA]</scope>
    <source>
        <strain evidence="2">Neocaledonia</strain>
    </source>
</reference>
<proteinExistence type="predicted"/>
<gene>
    <name evidence="2" type="ORF">pneo_cds_883</name>
</gene>
<dbReference type="GeneID" id="36843203"/>
<sequence length="121" mass="13712">MVACGRQRMGPSPRAGPRHKRTRAAASCGSTQRAASRTENSLARPARGERRRCLRQVRRRGGDGVIPLTRGNNRATVQGRLAFRQHWPKLDAKFCCCHHSSRAYFSLFFFSPWASRTESRL</sequence>
<protein>
    <submittedName>
        <fullName evidence="2">Uncharacterized protein</fullName>
    </submittedName>
</protein>
<evidence type="ECO:0000313" key="2">
    <source>
        <dbReference type="EMBL" id="AVK76490.1"/>
    </source>
</evidence>